<comment type="caution">
    <text evidence="2">The sequence shown here is derived from an EMBL/GenBank/DDBJ whole genome shotgun (WGS) entry which is preliminary data.</text>
</comment>
<sequence length="114" mass="12289">MAVFPVPGGPAIRIARPAILPSLTIFRIKPAAFRAFTCPTMPCDTGRGSSASSRPSPRMCEWEPVARRRAQLLGTSSLPPGATRRSCANIKALRSARTQGQHGQYQSARLCSRP</sequence>
<dbReference type="AlphaFoldDB" id="A0A8H7ZSZ3"/>
<organism evidence="2 3">
    <name type="scientific">Olpidium bornovanus</name>
    <dbReference type="NCBI Taxonomy" id="278681"/>
    <lineage>
        <taxon>Eukaryota</taxon>
        <taxon>Fungi</taxon>
        <taxon>Fungi incertae sedis</taxon>
        <taxon>Olpidiomycota</taxon>
        <taxon>Olpidiomycotina</taxon>
        <taxon>Olpidiomycetes</taxon>
        <taxon>Olpidiales</taxon>
        <taxon>Olpidiaceae</taxon>
        <taxon>Olpidium</taxon>
    </lineage>
</organism>
<feature type="compositionally biased region" description="Polar residues" evidence="1">
    <location>
        <begin position="96"/>
        <end position="114"/>
    </location>
</feature>
<evidence type="ECO:0000256" key="1">
    <source>
        <dbReference type="SAM" id="MobiDB-lite"/>
    </source>
</evidence>
<evidence type="ECO:0000313" key="3">
    <source>
        <dbReference type="Proteomes" id="UP000673691"/>
    </source>
</evidence>
<keyword evidence="3" id="KW-1185">Reference proteome</keyword>
<accession>A0A8H7ZSZ3</accession>
<gene>
    <name evidence="2" type="ORF">BJ554DRAFT_983</name>
</gene>
<feature type="region of interest" description="Disordered" evidence="1">
    <location>
        <begin position="95"/>
        <end position="114"/>
    </location>
</feature>
<proteinExistence type="predicted"/>
<dbReference type="Proteomes" id="UP000673691">
    <property type="component" value="Unassembled WGS sequence"/>
</dbReference>
<evidence type="ECO:0000313" key="2">
    <source>
        <dbReference type="EMBL" id="KAG5458740.1"/>
    </source>
</evidence>
<reference evidence="2 3" key="1">
    <citation type="journal article" name="Sci. Rep.">
        <title>Genome-scale phylogenetic analyses confirm Olpidium as the closest living zoosporic fungus to the non-flagellated, terrestrial fungi.</title>
        <authorList>
            <person name="Chang Y."/>
            <person name="Rochon D."/>
            <person name="Sekimoto S."/>
            <person name="Wang Y."/>
            <person name="Chovatia M."/>
            <person name="Sandor L."/>
            <person name="Salamov A."/>
            <person name="Grigoriev I.V."/>
            <person name="Stajich J.E."/>
            <person name="Spatafora J.W."/>
        </authorList>
    </citation>
    <scope>NUCLEOTIDE SEQUENCE [LARGE SCALE GENOMIC DNA]</scope>
    <source>
        <strain evidence="2">S191</strain>
    </source>
</reference>
<dbReference type="EMBL" id="JAEFCI010007999">
    <property type="protein sequence ID" value="KAG5458740.1"/>
    <property type="molecule type" value="Genomic_DNA"/>
</dbReference>
<name>A0A8H7ZSZ3_9FUNG</name>
<protein>
    <submittedName>
        <fullName evidence="2">Uncharacterized protein</fullName>
    </submittedName>
</protein>